<comment type="caution">
    <text evidence="2">The sequence shown here is derived from an EMBL/GenBank/DDBJ whole genome shotgun (WGS) entry which is preliminary data.</text>
</comment>
<dbReference type="OrthoDB" id="9912022at2"/>
<evidence type="ECO:0000313" key="2">
    <source>
        <dbReference type="EMBL" id="TKC98916.1"/>
    </source>
</evidence>
<dbReference type="RefSeq" id="WP_136934324.1">
    <property type="nucleotide sequence ID" value="NZ_SSMQ01000062.1"/>
</dbReference>
<accession>A0A4U1IWH7</accession>
<keyword evidence="3" id="KW-1185">Reference proteome</keyword>
<protein>
    <submittedName>
        <fullName evidence="2">Uncharacterized protein</fullName>
    </submittedName>
</protein>
<keyword evidence="1" id="KW-0812">Transmembrane</keyword>
<evidence type="ECO:0000313" key="3">
    <source>
        <dbReference type="Proteomes" id="UP000309215"/>
    </source>
</evidence>
<dbReference type="EMBL" id="SSMQ01000062">
    <property type="protein sequence ID" value="TKC98916.1"/>
    <property type="molecule type" value="Genomic_DNA"/>
</dbReference>
<dbReference type="Proteomes" id="UP000309215">
    <property type="component" value="Unassembled WGS sequence"/>
</dbReference>
<feature type="transmembrane region" description="Helical" evidence="1">
    <location>
        <begin position="12"/>
        <end position="35"/>
    </location>
</feature>
<name>A0A4U1IWH7_9BACT</name>
<sequence>MFTETPFQRPETAAIVGALGGAAAFVVGMGAWALGTTLSARREARAARRALGKARAALAGLDPETKVTLEGVLEVVGEPGARFEDGAAAAAATAAGPFCAANARAPRLRLVMRDGTVELRGKTQVVAGSREARDGALDVLSEEAAARIRAACGDHDPLPAGPLRMRSVAHGDRVVVAGKIVRAEQASGAAGYREGGAPWTLEAPASTDRSSEVLRIAFAGVPVVSGVMRTAFSRWRLRKIAPYALQAAAFGAALGVGKATYDVHVLAARAEAEAAAEAVARKKAAAQRGPPAYCKEFADQYTIAMDRASTCTHDNDCRTTLRGEQWYDLDGCFRFENRHASTEEADRIAREWLEAKCVSSYEVCSVQPSSMCRKGHCVERPPSGVPEAWVRKTFARQFTFFAPPDVDTTLRNGLQCGPGAILTLHRFDFNVTFLLDGYGVALDGPTTPIRIGRYGAVAKWMEGLDLAMAGPDVTRGFIVAFDEKEATCPPFCLPGFGGFGSDEGNVGYLHVTARCQTDVVCEEAFKILQTLAPL</sequence>
<keyword evidence="1" id="KW-0472">Membrane</keyword>
<gene>
    <name evidence="2" type="ORF">E8A74_39670</name>
</gene>
<organism evidence="2 3">
    <name type="scientific">Polyangium fumosum</name>
    <dbReference type="NCBI Taxonomy" id="889272"/>
    <lineage>
        <taxon>Bacteria</taxon>
        <taxon>Pseudomonadati</taxon>
        <taxon>Myxococcota</taxon>
        <taxon>Polyangia</taxon>
        <taxon>Polyangiales</taxon>
        <taxon>Polyangiaceae</taxon>
        <taxon>Polyangium</taxon>
    </lineage>
</organism>
<keyword evidence="1" id="KW-1133">Transmembrane helix</keyword>
<dbReference type="AlphaFoldDB" id="A0A4U1IWH7"/>
<evidence type="ECO:0000256" key="1">
    <source>
        <dbReference type="SAM" id="Phobius"/>
    </source>
</evidence>
<proteinExistence type="predicted"/>
<reference evidence="2 3" key="1">
    <citation type="submission" date="2019-04" db="EMBL/GenBank/DDBJ databases">
        <authorList>
            <person name="Li Y."/>
            <person name="Wang J."/>
        </authorList>
    </citation>
    <scope>NUCLEOTIDE SEQUENCE [LARGE SCALE GENOMIC DNA]</scope>
    <source>
        <strain evidence="2 3">DSM 14668</strain>
    </source>
</reference>